<organism evidence="1 2">
    <name type="scientific">Aspergillus sclerotiicarbonarius (strain CBS 121057 / IBT 28362)</name>
    <dbReference type="NCBI Taxonomy" id="1448318"/>
    <lineage>
        <taxon>Eukaryota</taxon>
        <taxon>Fungi</taxon>
        <taxon>Dikarya</taxon>
        <taxon>Ascomycota</taxon>
        <taxon>Pezizomycotina</taxon>
        <taxon>Eurotiomycetes</taxon>
        <taxon>Eurotiomycetidae</taxon>
        <taxon>Eurotiales</taxon>
        <taxon>Aspergillaceae</taxon>
        <taxon>Aspergillus</taxon>
        <taxon>Aspergillus subgen. Circumdati</taxon>
    </lineage>
</organism>
<dbReference type="VEuPathDB" id="FungiDB:BO78DRAFT_128759"/>
<sequence length="177" mass="20148">MLSDTFPTKECHHPGHGCCESLVPHISHQLAGYFHRCRPLPTPEPEVGKRSNPANNSHINRYSFFHQFSEPSTSINRYHPMPLFTPREKKIQSPSREGAEELCGTFHPLHPWFGEPRWNHVNSLDIVYLRGCGDQDCPPSPIRPCTSCHVLLSDFGSILFPVNVDLLLPSREPRFSL</sequence>
<evidence type="ECO:0000313" key="2">
    <source>
        <dbReference type="Proteomes" id="UP000248423"/>
    </source>
</evidence>
<name>A0A319FGI7_ASPSB</name>
<evidence type="ECO:0000313" key="1">
    <source>
        <dbReference type="EMBL" id="PYI05993.1"/>
    </source>
</evidence>
<dbReference type="AlphaFoldDB" id="A0A319FGI7"/>
<reference evidence="1 2" key="1">
    <citation type="submission" date="2018-02" db="EMBL/GenBank/DDBJ databases">
        <title>The genomes of Aspergillus section Nigri reveals drivers in fungal speciation.</title>
        <authorList>
            <consortium name="DOE Joint Genome Institute"/>
            <person name="Vesth T.C."/>
            <person name="Nybo J."/>
            <person name="Theobald S."/>
            <person name="Brandl J."/>
            <person name="Frisvad J.C."/>
            <person name="Nielsen K.F."/>
            <person name="Lyhne E.K."/>
            <person name="Kogle M.E."/>
            <person name="Kuo A."/>
            <person name="Riley R."/>
            <person name="Clum A."/>
            <person name="Nolan M."/>
            <person name="Lipzen A."/>
            <person name="Salamov A."/>
            <person name="Henrissat B."/>
            <person name="Wiebenga A."/>
            <person name="De vries R.P."/>
            <person name="Grigoriev I.V."/>
            <person name="Mortensen U.H."/>
            <person name="Andersen M.R."/>
            <person name="Baker S.E."/>
        </authorList>
    </citation>
    <scope>NUCLEOTIDE SEQUENCE [LARGE SCALE GENOMIC DNA]</scope>
    <source>
        <strain evidence="1 2">CBS 121057</strain>
    </source>
</reference>
<dbReference type="EMBL" id="KZ826353">
    <property type="protein sequence ID" value="PYI05993.1"/>
    <property type="molecule type" value="Genomic_DNA"/>
</dbReference>
<dbReference type="Proteomes" id="UP000248423">
    <property type="component" value="Unassembled WGS sequence"/>
</dbReference>
<protein>
    <submittedName>
        <fullName evidence="1">Uncharacterized protein</fullName>
    </submittedName>
</protein>
<keyword evidence="2" id="KW-1185">Reference proteome</keyword>
<proteinExistence type="predicted"/>
<accession>A0A319FGI7</accession>
<gene>
    <name evidence="1" type="ORF">BO78DRAFT_128759</name>
</gene>